<dbReference type="Gene3D" id="1.10.10.10">
    <property type="entry name" value="Winged helix-like DNA-binding domain superfamily/Winged helix DNA-binding domain"/>
    <property type="match status" value="1"/>
</dbReference>
<name>A0A150RI02_SORCE</name>
<dbReference type="Pfam" id="PF04255">
    <property type="entry name" value="DUF433"/>
    <property type="match status" value="1"/>
</dbReference>
<dbReference type="EMBL" id="JEMB01002597">
    <property type="protein sequence ID" value="KYF79905.1"/>
    <property type="molecule type" value="Genomic_DNA"/>
</dbReference>
<evidence type="ECO:0000313" key="1">
    <source>
        <dbReference type="EMBL" id="KYF79905.1"/>
    </source>
</evidence>
<proteinExistence type="predicted"/>
<gene>
    <name evidence="1" type="ORF">BE17_16115</name>
</gene>
<reference evidence="1 2" key="1">
    <citation type="submission" date="2014-02" db="EMBL/GenBank/DDBJ databases">
        <title>The small core and large imbalanced accessory genome model reveals a collaborative survival strategy of Sorangium cellulosum strains in nature.</title>
        <authorList>
            <person name="Han K."/>
            <person name="Peng R."/>
            <person name="Blom J."/>
            <person name="Li Y.-Z."/>
        </authorList>
    </citation>
    <scope>NUCLEOTIDE SEQUENCE [LARGE SCALE GENOMIC DNA]</scope>
    <source>
        <strain evidence="1 2">So0011-07</strain>
    </source>
</reference>
<dbReference type="Proteomes" id="UP000075635">
    <property type="component" value="Unassembled WGS sequence"/>
</dbReference>
<dbReference type="InterPro" id="IPR009057">
    <property type="entry name" value="Homeodomain-like_sf"/>
</dbReference>
<evidence type="ECO:0008006" key="3">
    <source>
        <dbReference type="Google" id="ProtNLM"/>
    </source>
</evidence>
<protein>
    <recommendedName>
        <fullName evidence="3">Antitoxin</fullName>
    </recommendedName>
</protein>
<comment type="caution">
    <text evidence="1">The sequence shown here is derived from an EMBL/GenBank/DDBJ whole genome shotgun (WGS) entry which is preliminary data.</text>
</comment>
<dbReference type="SUPFAM" id="SSF46689">
    <property type="entry name" value="Homeodomain-like"/>
    <property type="match status" value="1"/>
</dbReference>
<evidence type="ECO:0000313" key="2">
    <source>
        <dbReference type="Proteomes" id="UP000075635"/>
    </source>
</evidence>
<dbReference type="InterPro" id="IPR007367">
    <property type="entry name" value="DUF433"/>
</dbReference>
<dbReference type="PANTHER" id="PTHR34849">
    <property type="entry name" value="SSL5025 PROTEIN"/>
    <property type="match status" value="1"/>
</dbReference>
<accession>A0A150RI02</accession>
<dbReference type="InterPro" id="IPR036388">
    <property type="entry name" value="WH-like_DNA-bd_sf"/>
</dbReference>
<dbReference type="AlphaFoldDB" id="A0A150RI02"/>
<organism evidence="1 2">
    <name type="scientific">Sorangium cellulosum</name>
    <name type="common">Polyangium cellulosum</name>
    <dbReference type="NCBI Taxonomy" id="56"/>
    <lineage>
        <taxon>Bacteria</taxon>
        <taxon>Pseudomonadati</taxon>
        <taxon>Myxococcota</taxon>
        <taxon>Polyangia</taxon>
        <taxon>Polyangiales</taxon>
        <taxon>Polyangiaceae</taxon>
        <taxon>Sorangium</taxon>
    </lineage>
</organism>
<dbReference type="PANTHER" id="PTHR34849:SF3">
    <property type="entry name" value="SSR2962 PROTEIN"/>
    <property type="match status" value="1"/>
</dbReference>
<sequence length="76" mass="8226">MEDWIVARPGLLGGKPCIKGTRISVEFILELLASGATPEQILEAHPQITSQGLSAALRYAARSLKNEVVWDVKIPA</sequence>